<feature type="compositionally biased region" description="Basic residues" evidence="1">
    <location>
        <begin position="39"/>
        <end position="55"/>
    </location>
</feature>
<protein>
    <submittedName>
        <fullName evidence="2">Uncharacterized protein</fullName>
    </submittedName>
</protein>
<evidence type="ECO:0000313" key="3">
    <source>
        <dbReference type="Proteomes" id="UP001283361"/>
    </source>
</evidence>
<name>A0AAE1EED5_9GAST</name>
<feature type="compositionally biased region" description="Basic and acidic residues" evidence="1">
    <location>
        <begin position="56"/>
        <end position="66"/>
    </location>
</feature>
<feature type="compositionally biased region" description="Low complexity" evidence="1">
    <location>
        <begin position="20"/>
        <end position="31"/>
    </location>
</feature>
<keyword evidence="3" id="KW-1185">Reference proteome</keyword>
<dbReference type="Proteomes" id="UP001283361">
    <property type="component" value="Unassembled WGS sequence"/>
</dbReference>
<evidence type="ECO:0000256" key="1">
    <source>
        <dbReference type="SAM" id="MobiDB-lite"/>
    </source>
</evidence>
<dbReference type="AlphaFoldDB" id="A0AAE1EED5"/>
<feature type="region of interest" description="Disordered" evidence="1">
    <location>
        <begin position="1"/>
        <end position="66"/>
    </location>
</feature>
<evidence type="ECO:0000313" key="2">
    <source>
        <dbReference type="EMBL" id="KAK3802873.1"/>
    </source>
</evidence>
<organism evidence="2 3">
    <name type="scientific">Elysia crispata</name>
    <name type="common">lettuce slug</name>
    <dbReference type="NCBI Taxonomy" id="231223"/>
    <lineage>
        <taxon>Eukaryota</taxon>
        <taxon>Metazoa</taxon>
        <taxon>Spiralia</taxon>
        <taxon>Lophotrochozoa</taxon>
        <taxon>Mollusca</taxon>
        <taxon>Gastropoda</taxon>
        <taxon>Heterobranchia</taxon>
        <taxon>Euthyneura</taxon>
        <taxon>Panpulmonata</taxon>
        <taxon>Sacoglossa</taxon>
        <taxon>Placobranchoidea</taxon>
        <taxon>Plakobranchidae</taxon>
        <taxon>Elysia</taxon>
    </lineage>
</organism>
<accession>A0AAE1EED5</accession>
<sequence>MESHRLTGFRRCSGATHCLSSSTPSQQSSTPRQPEWRLIKSKQHNQRDFSRHRKQKDGENEKEAWP</sequence>
<proteinExistence type="predicted"/>
<dbReference type="EMBL" id="JAWDGP010000206">
    <property type="protein sequence ID" value="KAK3802873.1"/>
    <property type="molecule type" value="Genomic_DNA"/>
</dbReference>
<comment type="caution">
    <text evidence="2">The sequence shown here is derived from an EMBL/GenBank/DDBJ whole genome shotgun (WGS) entry which is preliminary data.</text>
</comment>
<reference evidence="2" key="1">
    <citation type="journal article" date="2023" name="G3 (Bethesda)">
        <title>A reference genome for the long-term kleptoplast-retaining sea slug Elysia crispata morphotype clarki.</title>
        <authorList>
            <person name="Eastman K.E."/>
            <person name="Pendleton A.L."/>
            <person name="Shaikh M.A."/>
            <person name="Suttiyut T."/>
            <person name="Ogas R."/>
            <person name="Tomko P."/>
            <person name="Gavelis G."/>
            <person name="Widhalm J.R."/>
            <person name="Wisecaver J.H."/>
        </authorList>
    </citation>
    <scope>NUCLEOTIDE SEQUENCE</scope>
    <source>
        <strain evidence="2">ECLA1</strain>
    </source>
</reference>
<gene>
    <name evidence="2" type="ORF">RRG08_007002</name>
</gene>